<dbReference type="RefSeq" id="WP_035083837.1">
    <property type="nucleotide sequence ID" value="NZ_JQGC01000012.1"/>
</dbReference>
<evidence type="ECO:0000313" key="2">
    <source>
        <dbReference type="Proteomes" id="UP000028981"/>
    </source>
</evidence>
<organism evidence="1 2">
    <name type="scientific">Devosia riboflavina</name>
    <dbReference type="NCBI Taxonomy" id="46914"/>
    <lineage>
        <taxon>Bacteria</taxon>
        <taxon>Pseudomonadati</taxon>
        <taxon>Pseudomonadota</taxon>
        <taxon>Alphaproteobacteria</taxon>
        <taxon>Hyphomicrobiales</taxon>
        <taxon>Devosiaceae</taxon>
        <taxon>Devosia</taxon>
    </lineage>
</organism>
<comment type="caution">
    <text evidence="1">The sequence shown here is derived from an EMBL/GenBank/DDBJ whole genome shotgun (WGS) entry which is preliminary data.</text>
</comment>
<protein>
    <submittedName>
        <fullName evidence="1">Uncharacterized protein</fullName>
    </submittedName>
</protein>
<dbReference type="EMBL" id="JQGC01000012">
    <property type="protein sequence ID" value="KFL30602.1"/>
    <property type="molecule type" value="Genomic_DNA"/>
</dbReference>
<dbReference type="AlphaFoldDB" id="A0A087M149"/>
<gene>
    <name evidence="1" type="ORF">JP75_14030</name>
</gene>
<keyword evidence="2" id="KW-1185">Reference proteome</keyword>
<reference evidence="1 2" key="1">
    <citation type="submission" date="2014-08" db="EMBL/GenBank/DDBJ databases">
        <authorList>
            <person name="Hassan Y.I."/>
            <person name="Lepp D."/>
            <person name="Zhou T."/>
        </authorList>
    </citation>
    <scope>NUCLEOTIDE SEQUENCE [LARGE SCALE GENOMIC DNA]</scope>
    <source>
        <strain evidence="1 2">IFO13584</strain>
    </source>
</reference>
<evidence type="ECO:0000313" key="1">
    <source>
        <dbReference type="EMBL" id="KFL30602.1"/>
    </source>
</evidence>
<name>A0A087M149_9HYPH</name>
<dbReference type="OrthoDB" id="9993262at2"/>
<accession>A0A087M149</accession>
<dbReference type="STRING" id="46914.JP75_14030"/>
<proteinExistence type="predicted"/>
<dbReference type="Proteomes" id="UP000028981">
    <property type="component" value="Unassembled WGS sequence"/>
</dbReference>
<sequence length="135" mass="15045">MPRRVAFEPDVTLGDLLVLARLGALVHGDEAVFPTTALKQQTGASSTRIRNAMIRIADVLGPVEVDGNKRRTQRPNGRGRNFGGAGVLASMLIEIAQDEETDQDRLRHEITRLVDHLDHQRQQGAFKRSRTPPRF</sequence>